<dbReference type="PROSITE" id="PS51184">
    <property type="entry name" value="JMJC"/>
    <property type="match status" value="1"/>
</dbReference>
<keyword evidence="2" id="KW-0479">Metal-binding</keyword>
<feature type="compositionally biased region" description="Polar residues" evidence="10">
    <location>
        <begin position="1669"/>
        <end position="1689"/>
    </location>
</feature>
<keyword evidence="16" id="KW-1185">Reference proteome</keyword>
<feature type="domain" description="JmjN" evidence="13">
    <location>
        <begin position="76"/>
        <end position="117"/>
    </location>
</feature>
<proteinExistence type="predicted"/>
<dbReference type="InterPro" id="IPR004198">
    <property type="entry name" value="Znf_C5HC2"/>
</dbReference>
<dbReference type="InterPro" id="IPR003347">
    <property type="entry name" value="JmjC_dom"/>
</dbReference>
<evidence type="ECO:0000256" key="7">
    <source>
        <dbReference type="ARBA" id="ARBA00023242"/>
    </source>
</evidence>
<evidence type="ECO:0000256" key="4">
    <source>
        <dbReference type="ARBA" id="ARBA00022771"/>
    </source>
</evidence>
<gene>
    <name evidence="15" type="ORF">EPUS_07035</name>
</gene>
<dbReference type="FunFam" id="1.10.150.60:FF:000010">
    <property type="entry name" value="PHD transcription factor (Rum1)"/>
    <property type="match status" value="1"/>
</dbReference>
<evidence type="ECO:0000259" key="14">
    <source>
        <dbReference type="PROSITE" id="PS51184"/>
    </source>
</evidence>
<evidence type="ECO:0000313" key="16">
    <source>
        <dbReference type="Proteomes" id="UP000019373"/>
    </source>
</evidence>
<feature type="compositionally biased region" description="Basic residues" evidence="10">
    <location>
        <begin position="1517"/>
        <end position="1526"/>
    </location>
</feature>
<evidence type="ECO:0000259" key="13">
    <source>
        <dbReference type="PROSITE" id="PS51183"/>
    </source>
</evidence>
<dbReference type="PANTHER" id="PTHR10694:SF33">
    <property type="entry name" value="LYSINE-SPECIFIC DEMETHYLASE 5"/>
    <property type="match status" value="1"/>
</dbReference>
<dbReference type="SMART" id="SM01014">
    <property type="entry name" value="ARID"/>
    <property type="match status" value="1"/>
</dbReference>
<feature type="compositionally biased region" description="Gly residues" evidence="10">
    <location>
        <begin position="1581"/>
        <end position="1591"/>
    </location>
</feature>
<feature type="compositionally biased region" description="Polar residues" evidence="10">
    <location>
        <begin position="266"/>
        <end position="278"/>
    </location>
</feature>
<dbReference type="Proteomes" id="UP000019373">
    <property type="component" value="Unassembled WGS sequence"/>
</dbReference>
<feature type="compositionally biased region" description="Polar residues" evidence="10">
    <location>
        <begin position="1593"/>
        <end position="1604"/>
    </location>
</feature>
<evidence type="ECO:0000256" key="3">
    <source>
        <dbReference type="ARBA" id="ARBA00022737"/>
    </source>
</evidence>
<dbReference type="GO" id="GO:0008270">
    <property type="term" value="F:zinc ion binding"/>
    <property type="evidence" value="ECO:0007669"/>
    <property type="project" value="UniProtKB-KW"/>
</dbReference>
<feature type="region of interest" description="Disordered" evidence="10">
    <location>
        <begin position="1506"/>
        <end position="1703"/>
    </location>
</feature>
<name>U1HLB6_ENDPU</name>
<dbReference type="Pfam" id="PF02375">
    <property type="entry name" value="JmjN"/>
    <property type="match status" value="1"/>
</dbReference>
<dbReference type="GO" id="GO:0005634">
    <property type="term" value="C:nucleus"/>
    <property type="evidence" value="ECO:0007669"/>
    <property type="project" value="UniProtKB-SubCell"/>
</dbReference>
<dbReference type="Pfam" id="PF08429">
    <property type="entry name" value="PLU-1"/>
    <property type="match status" value="1"/>
</dbReference>
<feature type="region of interest" description="Disordered" evidence="10">
    <location>
        <begin position="292"/>
        <end position="311"/>
    </location>
</feature>
<accession>U1HLB6</accession>
<feature type="compositionally biased region" description="Polar residues" evidence="10">
    <location>
        <begin position="1612"/>
        <end position="1623"/>
    </location>
</feature>
<feature type="domain" description="PHD-type" evidence="11">
    <location>
        <begin position="464"/>
        <end position="514"/>
    </location>
</feature>
<dbReference type="GO" id="GO:0000785">
    <property type="term" value="C:chromatin"/>
    <property type="evidence" value="ECO:0007669"/>
    <property type="project" value="TreeGrafter"/>
</dbReference>
<feature type="domain" description="JmjC" evidence="14">
    <location>
        <begin position="606"/>
        <end position="772"/>
    </location>
</feature>
<dbReference type="InterPro" id="IPR013637">
    <property type="entry name" value="Lys_sp_deMease-like_dom"/>
</dbReference>
<dbReference type="PANTHER" id="PTHR10694">
    <property type="entry name" value="LYSINE-SPECIFIC DEMETHYLASE"/>
    <property type="match status" value="1"/>
</dbReference>
<dbReference type="PROSITE" id="PS01359">
    <property type="entry name" value="ZF_PHD_1"/>
    <property type="match status" value="2"/>
</dbReference>
<feature type="compositionally biased region" description="Acidic residues" evidence="10">
    <location>
        <begin position="1786"/>
        <end position="1808"/>
    </location>
</feature>
<feature type="region of interest" description="Disordered" evidence="10">
    <location>
        <begin position="1"/>
        <end position="76"/>
    </location>
</feature>
<feature type="region of interest" description="Disordered" evidence="10">
    <location>
        <begin position="352"/>
        <end position="459"/>
    </location>
</feature>
<sequence length="1808" mass="201863">MVVPPSVGGNPTSNPPLAKAAPPNRANGTHPSAQPPTIPYSARRAAPLDMNTVERRGTQAVKDPAKRNRPHGLQEAPVYKPTEDEFRDPMEYMRKIAPEASRYGICKIIPPESWNPDFAIDLERFHFRTRRQELNSVEGGTRTNLNYLDQLAKFHKQYGTNLNRFPSVDKRPLDLYKLKKAVEIRGGFEKVCKDKKWAEIGRDLGYSGKIMSSLSTSLKNSYQRWLHPYEEYLRTVKPGIQQQLDFEYGGQFSPSPAMSPMKRVHSQSQPDVFSSDSPAVQASAALNASIGKAEPTVQPAPPSAKLPIAKPEAPRPVSSGFMAVNSGGFSAVNASPPGFVAVNHAHSLQSKNENEVCTGPTISNGHAKAPANGSAPSVMPSQELPASNSNGDLGSNPLKRTMSHESMNCESGSDGLNGDGDGPNGRRSKRLKKDNVPTVAGSHMSLMRPSTPRIRSRTGARKLGEKCEQCNKIEDKENIIVCDACELGYHKYCLDPPLATIPDYDWNCARCLIGTGEYGFEEGSIYSLRHFQEKANNFKEHYFAPRMPFDPVLNTRKKETEDDVEREFWRLVESLTETIEVEYGADIHSTTHGSGFPTVEKNPLDPYSKDPWNLNVLPFHEDSLFRHIKTDISGMTVPWLYVGMCFSTFCWHNEDHYTYSANYQHFGATKTWYGIPGADAHIFEEAMRQAVPELFESQPDLLFQLVTLLPPDQLRKAGVNVYALDQRAGQFVVTFPQAYHAGFNHGFNFNEAVNFAPCDWEPFGEAGVQRLQEFRRQPCFSHDELLLTAAGMDTSIKTAKWLAPALERMRTRELEHRHSFWTRHQELHPHQCSFEGSHDHESGDPCDLNFQIEDEELQEEEYQCHFCKAYTFLSQFYCHHSAKISCLLHTETSDCCAETPQEKLKGPNHTLKLRFSDDRLSEIVQRVSDKARVPEAWQEKLDRLLEDGPRPPLKSLHSLLAEGKKIPAELPGLKDLAVFVKRCDQWVEEADQYTTRKQQNRRKSEKTWKAKSNRGTKPEEKELTVEGLRKLLKTAEDLSFAHEKIEQLEDKSRAIDDWRAEAKIMLRNIHVNSAAEIEELLETGRSLFVTMQEIDLLDKQLVKSRWTEEAHEAKTHKAKYTLAQCEDLVRRGIENDIRQDGGDLAHFQDLVSKGKLWEAKTKQVMAQENVNYGQLEALWAESQKQDFPVNPDTLAELDAVLIKNRAAKEQIQKLYDRTKAEDLRDRPTYDEVRNVMKSLEDWTSKPSGTVDLEREVKRHEDWMRKGKKLFGKANAPLHILKAHMETVETKNNYCFDLNDTFRAPVEPQSREASPVDGLGRHGLGQDEKSVFCICRQPEGGMMIECEVCQDWYHGKCLKIARGKVKGSETFTCPICDWRVKIPRDAARPKLEDLQQWSEELATLPFQPDEEDILERIIDKAQTFRDFLQQFINGNQICRTSEEMPTILFYLRKIEGAEVLLAYETNIFRQDVHKWQPIAPQAPPILEQSLSTRKPRPTKQQKMMKELGVQKVEDLPPHMRKQSTVKRKNTEPHVGRPAPPPLQPAQVQSQGSGPNSALMRSDTPLGMPRQGSTGNAPNSSGFDGGMSFGHGFGTSASSSYQSPHHTASPAMFSPTTSLPSNSGMRESILGSGFPGGTIASGPGADSSPALFSPGYGIGGDDDIRTGIMGATSNGATAHHNGSNTPGTDVNGTAEGTGMGSSPHTTNVEEMFMEMTNEDPDGHVSEAGDLPDEVATDAGMLGDDDADGAVSAFPPTTLGHHTSQASEALEMIGGMVEGEGGTNGASVDGDDDADDHDQETFDEFVIDEEA</sequence>
<keyword evidence="5" id="KW-0862">Zinc</keyword>
<dbReference type="Gene3D" id="3.30.40.10">
    <property type="entry name" value="Zinc/RING finger domain, C3HC4 (zinc finger)"/>
    <property type="match status" value="2"/>
</dbReference>
<feature type="compositionally biased region" description="Polar residues" evidence="10">
    <location>
        <begin position="1569"/>
        <end position="1580"/>
    </location>
</feature>
<evidence type="ECO:0000313" key="15">
    <source>
        <dbReference type="EMBL" id="ERF69779.1"/>
    </source>
</evidence>
<dbReference type="OMA" id="GFDQVCK"/>
<dbReference type="InterPro" id="IPR001606">
    <property type="entry name" value="ARID_dom"/>
</dbReference>
<feature type="domain" description="PHD-type" evidence="11">
    <location>
        <begin position="1329"/>
        <end position="1378"/>
    </location>
</feature>
<dbReference type="SUPFAM" id="SSF46774">
    <property type="entry name" value="ARID-like"/>
    <property type="match status" value="1"/>
</dbReference>
<dbReference type="PROSITE" id="PS51011">
    <property type="entry name" value="ARID"/>
    <property type="match status" value="1"/>
</dbReference>
<dbReference type="Pfam" id="PF02928">
    <property type="entry name" value="zf-C5HC2"/>
    <property type="match status" value="1"/>
</dbReference>
<dbReference type="SMART" id="SM00249">
    <property type="entry name" value="PHD"/>
    <property type="match status" value="2"/>
</dbReference>
<dbReference type="Pfam" id="PF00628">
    <property type="entry name" value="PHD"/>
    <property type="match status" value="2"/>
</dbReference>
<dbReference type="GeneID" id="19241923"/>
<keyword evidence="7" id="KW-0539">Nucleus</keyword>
<dbReference type="FunFam" id="2.60.120.650:FF:000014">
    <property type="entry name" value="PHD transcription factor (Rum1)"/>
    <property type="match status" value="1"/>
</dbReference>
<dbReference type="SUPFAM" id="SSF51197">
    <property type="entry name" value="Clavaminate synthase-like"/>
    <property type="match status" value="1"/>
</dbReference>
<evidence type="ECO:0000259" key="12">
    <source>
        <dbReference type="PROSITE" id="PS51011"/>
    </source>
</evidence>
<feature type="region of interest" description="Disordered" evidence="10">
    <location>
        <begin position="1773"/>
        <end position="1808"/>
    </location>
</feature>
<dbReference type="GO" id="GO:0034647">
    <property type="term" value="F:histone H3K4me/H3K4me2/H3K4me3 demethylase activity"/>
    <property type="evidence" value="ECO:0007669"/>
    <property type="project" value="TreeGrafter"/>
</dbReference>
<evidence type="ECO:0000256" key="10">
    <source>
        <dbReference type="SAM" id="MobiDB-lite"/>
    </source>
</evidence>
<dbReference type="Gene3D" id="1.10.150.60">
    <property type="entry name" value="ARID DNA-binding domain"/>
    <property type="match status" value="1"/>
</dbReference>
<dbReference type="Pfam" id="PF02373">
    <property type="entry name" value="JmjC"/>
    <property type="match status" value="1"/>
</dbReference>
<feature type="domain" description="ARID" evidence="12">
    <location>
        <begin position="141"/>
        <end position="234"/>
    </location>
</feature>
<feature type="region of interest" description="Disordered" evidence="10">
    <location>
        <begin position="1482"/>
        <end position="1501"/>
    </location>
</feature>
<evidence type="ECO:0000256" key="8">
    <source>
        <dbReference type="PROSITE-ProRule" id="PRU00146"/>
    </source>
</evidence>
<dbReference type="SUPFAM" id="SSF57903">
    <property type="entry name" value="FYVE/PHD zinc finger"/>
    <property type="match status" value="2"/>
</dbReference>
<evidence type="ECO:0000256" key="2">
    <source>
        <dbReference type="ARBA" id="ARBA00022723"/>
    </source>
</evidence>
<dbReference type="GO" id="GO:0006355">
    <property type="term" value="P:regulation of DNA-templated transcription"/>
    <property type="evidence" value="ECO:0007669"/>
    <property type="project" value="TreeGrafter"/>
</dbReference>
<dbReference type="SMART" id="SM00558">
    <property type="entry name" value="JmjC"/>
    <property type="match status" value="1"/>
</dbReference>
<evidence type="ECO:0000256" key="5">
    <source>
        <dbReference type="ARBA" id="ARBA00022833"/>
    </source>
</evidence>
<feature type="compositionally biased region" description="Basic residues" evidence="10">
    <location>
        <begin position="998"/>
        <end position="1014"/>
    </location>
</feature>
<organism evidence="15 16">
    <name type="scientific">Endocarpon pusillum (strain Z07020 / HMAS-L-300199)</name>
    <name type="common">Lichen-forming fungus</name>
    <dbReference type="NCBI Taxonomy" id="1263415"/>
    <lineage>
        <taxon>Eukaryota</taxon>
        <taxon>Fungi</taxon>
        <taxon>Dikarya</taxon>
        <taxon>Ascomycota</taxon>
        <taxon>Pezizomycotina</taxon>
        <taxon>Eurotiomycetes</taxon>
        <taxon>Chaetothyriomycetidae</taxon>
        <taxon>Verrucariales</taxon>
        <taxon>Verrucariaceae</taxon>
        <taxon>Endocarpon</taxon>
    </lineage>
</organism>
<evidence type="ECO:0000256" key="6">
    <source>
        <dbReference type="ARBA" id="ARBA00023004"/>
    </source>
</evidence>
<dbReference type="OrthoDB" id="1678912at2759"/>
<evidence type="ECO:0000259" key="11">
    <source>
        <dbReference type="PROSITE" id="PS50016"/>
    </source>
</evidence>
<comment type="subcellular location">
    <subcellularLocation>
        <location evidence="1">Nucleus</location>
    </subcellularLocation>
</comment>
<dbReference type="HOGENOM" id="CLU_000991_0_0_1"/>
<dbReference type="eggNOG" id="KOG1246">
    <property type="taxonomic scope" value="Eukaryota"/>
</dbReference>
<dbReference type="Pfam" id="PF01388">
    <property type="entry name" value="ARID"/>
    <property type="match status" value="1"/>
</dbReference>
<dbReference type="InterPro" id="IPR019786">
    <property type="entry name" value="Zinc_finger_PHD-type_CS"/>
</dbReference>
<dbReference type="InterPro" id="IPR011011">
    <property type="entry name" value="Znf_FYVE_PHD"/>
</dbReference>
<dbReference type="InterPro" id="IPR001965">
    <property type="entry name" value="Znf_PHD"/>
</dbReference>
<protein>
    <submittedName>
        <fullName evidence="15">Uncharacterized protein</fullName>
    </submittedName>
</protein>
<dbReference type="PROSITE" id="PS51183">
    <property type="entry name" value="JMJN"/>
    <property type="match status" value="1"/>
</dbReference>
<dbReference type="PROSITE" id="PS50016">
    <property type="entry name" value="ZF_PHD_2"/>
    <property type="match status" value="2"/>
</dbReference>
<keyword evidence="9" id="KW-0175">Coiled coil</keyword>
<dbReference type="Gene3D" id="2.60.120.650">
    <property type="entry name" value="Cupin"/>
    <property type="match status" value="1"/>
</dbReference>
<reference evidence="16" key="1">
    <citation type="journal article" date="2014" name="BMC Genomics">
        <title>Genome characteristics reveal the impact of lichenization on lichen-forming fungus Endocarpon pusillum Hedwig (Verrucariales, Ascomycota).</title>
        <authorList>
            <person name="Wang Y.-Y."/>
            <person name="Liu B."/>
            <person name="Zhang X.-Y."/>
            <person name="Zhou Q.-M."/>
            <person name="Zhang T."/>
            <person name="Li H."/>
            <person name="Yu Y.-F."/>
            <person name="Zhang X.-L."/>
            <person name="Hao X.-Y."/>
            <person name="Wang M."/>
            <person name="Wang L."/>
            <person name="Wei J.-C."/>
        </authorList>
    </citation>
    <scope>NUCLEOTIDE SEQUENCE [LARGE SCALE GENOMIC DNA]</scope>
    <source>
        <strain evidence="16">Z07020 / HMAS-L-300199</strain>
    </source>
</reference>
<feature type="region of interest" description="Disordered" evidence="10">
    <location>
        <begin position="993"/>
        <end position="1022"/>
    </location>
</feature>
<feature type="coiled-coil region" evidence="9">
    <location>
        <begin position="1031"/>
        <end position="1061"/>
    </location>
</feature>
<dbReference type="InterPro" id="IPR003349">
    <property type="entry name" value="JmjN"/>
</dbReference>
<dbReference type="InterPro" id="IPR019787">
    <property type="entry name" value="Znf_PHD-finger"/>
</dbReference>
<evidence type="ECO:0000256" key="1">
    <source>
        <dbReference type="ARBA" id="ARBA00004123"/>
    </source>
</evidence>
<dbReference type="SMART" id="SM00545">
    <property type="entry name" value="JmjN"/>
    <property type="match status" value="1"/>
</dbReference>
<evidence type="ECO:0000256" key="9">
    <source>
        <dbReference type="SAM" id="Coils"/>
    </source>
</evidence>
<dbReference type="InterPro" id="IPR036431">
    <property type="entry name" value="ARID_dom_sf"/>
</dbReference>
<dbReference type="CDD" id="cd15518">
    <property type="entry name" value="PHD_Ecm5p_Lid2p_like"/>
    <property type="match status" value="1"/>
</dbReference>
<feature type="compositionally biased region" description="Polar residues" evidence="10">
    <location>
        <begin position="384"/>
        <end position="393"/>
    </location>
</feature>
<keyword evidence="3" id="KW-0677">Repeat</keyword>
<feature type="region of interest" description="Disordered" evidence="10">
    <location>
        <begin position="256"/>
        <end position="278"/>
    </location>
</feature>
<keyword evidence="6" id="KW-0408">Iron</keyword>
<dbReference type="SMART" id="SM00501">
    <property type="entry name" value="BRIGHT"/>
    <property type="match status" value="1"/>
</dbReference>
<keyword evidence="4 8" id="KW-0863">Zinc-finger</keyword>
<dbReference type="EMBL" id="KE721392">
    <property type="protein sequence ID" value="ERF69779.1"/>
    <property type="molecule type" value="Genomic_DNA"/>
</dbReference>
<dbReference type="InterPro" id="IPR013083">
    <property type="entry name" value="Znf_RING/FYVE/PHD"/>
</dbReference>
<dbReference type="RefSeq" id="XP_007804559.1">
    <property type="nucleotide sequence ID" value="XM_007806368.1"/>
</dbReference>
<dbReference type="GO" id="GO:0003677">
    <property type="term" value="F:DNA binding"/>
    <property type="evidence" value="ECO:0007669"/>
    <property type="project" value="InterPro"/>
</dbReference>